<dbReference type="RefSeq" id="WP_176065113.1">
    <property type="nucleotide sequence ID" value="NZ_JABWMJ010000001.1"/>
</dbReference>
<dbReference type="PANTHER" id="PTHR43019">
    <property type="entry name" value="SERINE ENDOPROTEASE DEGS"/>
    <property type="match status" value="1"/>
</dbReference>
<protein>
    <submittedName>
        <fullName evidence="3">Trypsin-like peptidase domain-containing protein</fullName>
    </submittedName>
</protein>
<dbReference type="AlphaFoldDB" id="A0A7Y6TUQ2"/>
<gene>
    <name evidence="3" type="ORF">HQN59_00750</name>
</gene>
<evidence type="ECO:0000313" key="3">
    <source>
        <dbReference type="EMBL" id="NUZ04279.1"/>
    </source>
</evidence>
<dbReference type="InterPro" id="IPR001940">
    <property type="entry name" value="Peptidase_S1C"/>
</dbReference>
<dbReference type="Gene3D" id="2.40.10.10">
    <property type="entry name" value="Trypsin-like serine proteases"/>
    <property type="match status" value="2"/>
</dbReference>
<dbReference type="PANTHER" id="PTHR43019:SF23">
    <property type="entry name" value="PROTEASE DO-LIKE 5, CHLOROPLASTIC"/>
    <property type="match status" value="1"/>
</dbReference>
<keyword evidence="2" id="KW-0732">Signal</keyword>
<evidence type="ECO:0000256" key="2">
    <source>
        <dbReference type="SAM" id="SignalP"/>
    </source>
</evidence>
<name>A0A7Y6TUQ2_9BURK</name>
<dbReference type="EMBL" id="JABWMJ010000001">
    <property type="protein sequence ID" value="NUZ04279.1"/>
    <property type="molecule type" value="Genomic_DNA"/>
</dbReference>
<feature type="region of interest" description="Disordered" evidence="1">
    <location>
        <begin position="50"/>
        <end position="87"/>
    </location>
</feature>
<evidence type="ECO:0000256" key="1">
    <source>
        <dbReference type="SAM" id="MobiDB-lite"/>
    </source>
</evidence>
<evidence type="ECO:0000313" key="4">
    <source>
        <dbReference type="Proteomes" id="UP000529637"/>
    </source>
</evidence>
<proteinExistence type="predicted"/>
<feature type="chain" id="PRO_5031089696" evidence="2">
    <location>
        <begin position="24"/>
        <end position="499"/>
    </location>
</feature>
<organism evidence="3 4">
    <name type="scientific">Piscinibacter koreensis</name>
    <dbReference type="NCBI Taxonomy" id="2742824"/>
    <lineage>
        <taxon>Bacteria</taxon>
        <taxon>Pseudomonadati</taxon>
        <taxon>Pseudomonadota</taxon>
        <taxon>Betaproteobacteria</taxon>
        <taxon>Burkholderiales</taxon>
        <taxon>Sphaerotilaceae</taxon>
        <taxon>Piscinibacter</taxon>
    </lineage>
</organism>
<keyword evidence="4" id="KW-1185">Reference proteome</keyword>
<dbReference type="InterPro" id="IPR043504">
    <property type="entry name" value="Peptidase_S1_PA_chymotrypsin"/>
</dbReference>
<accession>A0A7Y6TUQ2</accession>
<reference evidence="3 4" key="1">
    <citation type="submission" date="2020-06" db="EMBL/GenBank/DDBJ databases">
        <title>Schlegella sp. ID0723 isolated from air conditioner.</title>
        <authorList>
            <person name="Kim D.Y."/>
            <person name="Kim D.-U."/>
        </authorList>
    </citation>
    <scope>NUCLEOTIDE SEQUENCE [LARGE SCALE GENOMIC DNA]</scope>
    <source>
        <strain evidence="3 4">ID0723</strain>
    </source>
</reference>
<dbReference type="InterPro" id="IPR009003">
    <property type="entry name" value="Peptidase_S1_PA"/>
</dbReference>
<dbReference type="Pfam" id="PF13365">
    <property type="entry name" value="Trypsin_2"/>
    <property type="match status" value="1"/>
</dbReference>
<feature type="signal peptide" evidence="2">
    <location>
        <begin position="1"/>
        <end position="23"/>
    </location>
</feature>
<dbReference type="GO" id="GO:0004252">
    <property type="term" value="F:serine-type endopeptidase activity"/>
    <property type="evidence" value="ECO:0007669"/>
    <property type="project" value="InterPro"/>
</dbReference>
<feature type="compositionally biased region" description="Pro residues" evidence="1">
    <location>
        <begin position="50"/>
        <end position="60"/>
    </location>
</feature>
<dbReference type="Proteomes" id="UP000529637">
    <property type="component" value="Unassembled WGS sequence"/>
</dbReference>
<comment type="caution">
    <text evidence="3">The sequence shown here is derived from an EMBL/GenBank/DDBJ whole genome shotgun (WGS) entry which is preliminary data.</text>
</comment>
<sequence length="499" mass="53760">MKLRCWRSAGFAALAFALSAALAAPNPPAGDRAGAVGALPLPDAAAPPLVAPSPLTPAPLGPRVAPPGAGAGAPPPQVPGAVVPTPQVPGTPPQLSLSARKIYEQSRSRLVQIRTLLKGRASQTSVGSGFFVTPEGHIVSNFHVVADAALKPERHDLVYVTADGREAPVQILQIDVLHDLALLKAADPQPRSFESLEFRPEAEALAQGERIYSLGNPLDVGFAFTQGTYNGMVRRSFYPQIFFGGALSAGMSGGPALDEEGRVVGINVARRGDGEQVSFLVPATFASQLLARGRNVPPIATPAYPVVAAQLRAHQDALTERFIRQGWKSATHPRLQVPVPPDVFMRCWGTSEVSKTGGLDFERSDCAMESRIFAGELTTGVIELRHETYDGSRLGTLRFTARYSASFRNELFVRPGVTQHQTKPTCHEDYVDREGLTLRAVVCLRAYKKLPQLFDVAVLVATLDQPQSAVLGRFDAQGVTFENAQRLARHYIGAYRWNR</sequence>
<dbReference type="PRINTS" id="PR00834">
    <property type="entry name" value="PROTEASES2C"/>
</dbReference>
<dbReference type="SUPFAM" id="SSF50494">
    <property type="entry name" value="Trypsin-like serine proteases"/>
    <property type="match status" value="1"/>
</dbReference>
<dbReference type="GO" id="GO:0006508">
    <property type="term" value="P:proteolysis"/>
    <property type="evidence" value="ECO:0007669"/>
    <property type="project" value="InterPro"/>
</dbReference>